<evidence type="ECO:0000256" key="7">
    <source>
        <dbReference type="ARBA" id="ARBA00031737"/>
    </source>
</evidence>
<reference evidence="10" key="3">
    <citation type="journal article" date="2019" name="Microbiol. Resour. Announc.">
        <title>Draft Genome Sequences of Type Strains of Gordonibacter faecihominis, Paraeggerthella hongkongensis, Parvibacter caecicola,Slackia equolifaciens, Slackia faecicanis, and Slackia isoflavoniconvertens.</title>
        <authorList>
            <person name="Danylec N."/>
            <person name="Stoll D.A."/>
            <person name="Dotsch A."/>
            <person name="Huch M."/>
        </authorList>
    </citation>
    <scope>NUCLEOTIDE SEQUENCE</scope>
    <source>
        <strain evidence="10">DSM 16107</strain>
    </source>
</reference>
<accession>A0A3N0IWA4</accession>
<dbReference type="Proteomes" id="UP000253817">
    <property type="component" value="Unassembled WGS sequence"/>
</dbReference>
<dbReference type="EMBL" id="PPTT01000030">
    <property type="protein sequence ID" value="RDB66670.1"/>
    <property type="molecule type" value="Genomic_DNA"/>
</dbReference>
<sequence length="268" mass="28676">MAITSAEIHNQSFSIDRKGYDVDEVDVFLEHIADEIDGMNAQIAQLENQLDDRKFEGFDTPARVEAPPVVDDSVLAAKDERIADLERQLEAKKADDNAIAQALIIAQRSADEIIANANAQAAATIKDAEDEGNRIVDKAEADRQKVLDAIKKLEDDREDVREDYKDLLTDFIGDATRKLAEIGGAAPAPVTLSAHARTVDVVEAGATGRVTAPAQAPINRDGAGAYSMPQATTTGAVVAPATPMPSGVEKDLSGFGDADDAFEFEEID</sequence>
<dbReference type="EMBL" id="QICC01000042">
    <property type="protein sequence ID" value="RNM41284.1"/>
    <property type="molecule type" value="Genomic_DNA"/>
</dbReference>
<proteinExistence type="predicted"/>
<keyword evidence="5 8" id="KW-0175">Coiled coil</keyword>
<dbReference type="PANTHER" id="PTHR35794">
    <property type="entry name" value="CELL DIVISION PROTEIN DIVIVA"/>
    <property type="match status" value="1"/>
</dbReference>
<evidence type="ECO:0000256" key="5">
    <source>
        <dbReference type="ARBA" id="ARBA00023054"/>
    </source>
</evidence>
<evidence type="ECO:0000313" key="10">
    <source>
        <dbReference type="EMBL" id="RNM41284.1"/>
    </source>
</evidence>
<keyword evidence="3" id="KW-0963">Cytoplasm</keyword>
<evidence type="ECO:0000313" key="12">
    <source>
        <dbReference type="Proteomes" id="UP000270112"/>
    </source>
</evidence>
<keyword evidence="11" id="KW-1185">Reference proteome</keyword>
<dbReference type="GO" id="GO:0051301">
    <property type="term" value="P:cell division"/>
    <property type="evidence" value="ECO:0007669"/>
    <property type="project" value="UniProtKB-KW"/>
</dbReference>
<dbReference type="InterPro" id="IPR007793">
    <property type="entry name" value="DivIVA_fam"/>
</dbReference>
<dbReference type="PANTHER" id="PTHR35794:SF1">
    <property type="entry name" value="CELL CYCLE PROTEIN GPSB"/>
    <property type="match status" value="1"/>
</dbReference>
<name>A0A3N0IWA4_9ACTN</name>
<comment type="subcellular location">
    <subcellularLocation>
        <location evidence="1">Cytoplasm</location>
    </subcellularLocation>
</comment>
<dbReference type="NCBIfam" id="TIGR03544">
    <property type="entry name" value="DivI1A_domain"/>
    <property type="match status" value="1"/>
</dbReference>
<evidence type="ECO:0000256" key="6">
    <source>
        <dbReference type="ARBA" id="ARBA00023306"/>
    </source>
</evidence>
<evidence type="ECO:0000313" key="11">
    <source>
        <dbReference type="Proteomes" id="UP000253817"/>
    </source>
</evidence>
<evidence type="ECO:0000256" key="8">
    <source>
        <dbReference type="SAM" id="Coils"/>
    </source>
</evidence>
<keyword evidence="6" id="KW-0131">Cell cycle</keyword>
<dbReference type="Gene3D" id="6.10.250.660">
    <property type="match status" value="1"/>
</dbReference>
<organism evidence="10 12">
    <name type="scientific">Eggerthella sinensis</name>
    <dbReference type="NCBI Taxonomy" id="242230"/>
    <lineage>
        <taxon>Bacteria</taxon>
        <taxon>Bacillati</taxon>
        <taxon>Actinomycetota</taxon>
        <taxon>Coriobacteriia</taxon>
        <taxon>Eggerthellales</taxon>
        <taxon>Eggerthellaceae</taxon>
        <taxon>Eggerthella</taxon>
    </lineage>
</organism>
<reference evidence="12" key="2">
    <citation type="submission" date="2018-05" db="EMBL/GenBank/DDBJ databases">
        <title>Genome Sequencing of selected type strains of the family Eggerthellaceae.</title>
        <authorList>
            <person name="Danylec N."/>
            <person name="Stoll D.A."/>
            <person name="Doetsch A."/>
            <person name="Huch M."/>
        </authorList>
    </citation>
    <scope>NUCLEOTIDE SEQUENCE [LARGE SCALE GENOMIC DNA]</scope>
    <source>
        <strain evidence="12">DSM 16107</strain>
    </source>
</reference>
<evidence type="ECO:0000256" key="1">
    <source>
        <dbReference type="ARBA" id="ARBA00004496"/>
    </source>
</evidence>
<evidence type="ECO:0000313" key="9">
    <source>
        <dbReference type="EMBL" id="RDB66670.1"/>
    </source>
</evidence>
<dbReference type="GO" id="GO:0005737">
    <property type="term" value="C:cytoplasm"/>
    <property type="evidence" value="ECO:0007669"/>
    <property type="project" value="UniProtKB-SubCell"/>
</dbReference>
<feature type="coiled-coil region" evidence="8">
    <location>
        <begin position="136"/>
        <end position="170"/>
    </location>
</feature>
<protein>
    <recommendedName>
        <fullName evidence="2">Cell wall synthesis protein Wag31</fullName>
    </recommendedName>
    <alternativeName>
        <fullName evidence="7">Antigen 84</fullName>
    </alternativeName>
</protein>
<dbReference type="Proteomes" id="UP000270112">
    <property type="component" value="Unassembled WGS sequence"/>
</dbReference>
<dbReference type="RefSeq" id="WP_114547398.1">
    <property type="nucleotide sequence ID" value="NZ_PPTT01000030.1"/>
</dbReference>
<comment type="caution">
    <text evidence="10">The sequence shown here is derived from an EMBL/GenBank/DDBJ whole genome shotgun (WGS) entry which is preliminary data.</text>
</comment>
<evidence type="ECO:0000256" key="4">
    <source>
        <dbReference type="ARBA" id="ARBA00022618"/>
    </source>
</evidence>
<reference evidence="9 11" key="1">
    <citation type="journal article" date="2018" name="Elife">
        <title>Discovery and characterization of a prevalent human gut bacterial enzyme sufficient for the inactivation of a family of plant toxins.</title>
        <authorList>
            <person name="Koppel N."/>
            <person name="Bisanz J.E."/>
            <person name="Pandelia M.E."/>
            <person name="Turnbaugh P.J."/>
            <person name="Balskus E.P."/>
        </authorList>
    </citation>
    <scope>NUCLEOTIDE SEQUENCE [LARGE SCALE GENOMIC DNA]</scope>
    <source>
        <strain evidence="9 11">DSM 16107</strain>
    </source>
</reference>
<evidence type="ECO:0000256" key="2">
    <source>
        <dbReference type="ARBA" id="ARBA00018787"/>
    </source>
</evidence>
<evidence type="ECO:0000256" key="3">
    <source>
        <dbReference type="ARBA" id="ARBA00022490"/>
    </source>
</evidence>
<keyword evidence="4 10" id="KW-0132">Cell division</keyword>
<dbReference type="AlphaFoldDB" id="A0A3N0IWA4"/>
<feature type="coiled-coil region" evidence="8">
    <location>
        <begin position="29"/>
        <end position="95"/>
    </location>
</feature>
<dbReference type="OrthoDB" id="5198800at2"/>
<dbReference type="InterPro" id="IPR019933">
    <property type="entry name" value="DivIVA_domain"/>
</dbReference>
<dbReference type="Pfam" id="PF05103">
    <property type="entry name" value="DivIVA"/>
    <property type="match status" value="2"/>
</dbReference>
<gene>
    <name evidence="9" type="ORF">C1876_14280</name>
    <name evidence="10" type="ORF">DMP09_10425</name>
</gene>